<evidence type="ECO:0000313" key="2">
    <source>
        <dbReference type="Proteomes" id="UP000076842"/>
    </source>
</evidence>
<accession>A0A165GRQ2</accession>
<proteinExistence type="predicted"/>
<protein>
    <submittedName>
        <fullName evidence="1">Uncharacterized protein</fullName>
    </submittedName>
</protein>
<name>A0A165GRQ2_9BASI</name>
<sequence length="145" mass="14958">MIAKLPCGSSPTVTVVGNPIPNTYPYFAGAALYNETLGTGTPNWAVLTTSQAGLKYVANAWADATGVPPVSLRQGIFNAYGVGLANMTVGWQDGSGDTVHITAYGFARSDGNLVGITGDLTMFLATMAAQGENYTAVNFQIVGSS</sequence>
<gene>
    <name evidence="1" type="ORF">CALCODRAFT_482481</name>
</gene>
<reference evidence="1 2" key="1">
    <citation type="journal article" date="2016" name="Mol. Biol. Evol.">
        <title>Comparative Genomics of Early-Diverging Mushroom-Forming Fungi Provides Insights into the Origins of Lignocellulose Decay Capabilities.</title>
        <authorList>
            <person name="Nagy L.G."/>
            <person name="Riley R."/>
            <person name="Tritt A."/>
            <person name="Adam C."/>
            <person name="Daum C."/>
            <person name="Floudas D."/>
            <person name="Sun H."/>
            <person name="Yadav J.S."/>
            <person name="Pangilinan J."/>
            <person name="Larsson K.H."/>
            <person name="Matsuura K."/>
            <person name="Barry K."/>
            <person name="Labutti K."/>
            <person name="Kuo R."/>
            <person name="Ohm R.A."/>
            <person name="Bhattacharya S.S."/>
            <person name="Shirouzu T."/>
            <person name="Yoshinaga Y."/>
            <person name="Martin F.M."/>
            <person name="Grigoriev I.V."/>
            <person name="Hibbett D.S."/>
        </authorList>
    </citation>
    <scope>NUCLEOTIDE SEQUENCE [LARGE SCALE GENOMIC DNA]</scope>
    <source>
        <strain evidence="1 2">HHB12733</strain>
    </source>
</reference>
<dbReference type="Proteomes" id="UP000076842">
    <property type="component" value="Unassembled WGS sequence"/>
</dbReference>
<evidence type="ECO:0000313" key="1">
    <source>
        <dbReference type="EMBL" id="KZT58390.1"/>
    </source>
</evidence>
<keyword evidence="2" id="KW-1185">Reference proteome</keyword>
<dbReference type="InParanoid" id="A0A165GRQ2"/>
<dbReference type="EMBL" id="KV423952">
    <property type="protein sequence ID" value="KZT58390.1"/>
    <property type="molecule type" value="Genomic_DNA"/>
</dbReference>
<dbReference type="AlphaFoldDB" id="A0A165GRQ2"/>
<organism evidence="1 2">
    <name type="scientific">Calocera cornea HHB12733</name>
    <dbReference type="NCBI Taxonomy" id="1353952"/>
    <lineage>
        <taxon>Eukaryota</taxon>
        <taxon>Fungi</taxon>
        <taxon>Dikarya</taxon>
        <taxon>Basidiomycota</taxon>
        <taxon>Agaricomycotina</taxon>
        <taxon>Dacrymycetes</taxon>
        <taxon>Dacrymycetales</taxon>
        <taxon>Dacrymycetaceae</taxon>
        <taxon>Calocera</taxon>
    </lineage>
</organism>